<keyword evidence="5" id="KW-0464">Manganese</keyword>
<evidence type="ECO:0000313" key="8">
    <source>
        <dbReference type="EMBL" id="MBA4692900.1"/>
    </source>
</evidence>
<name>A0A838Y082_9GAMM</name>
<dbReference type="InterPro" id="IPR001088">
    <property type="entry name" value="Glyco_hydro_4"/>
</dbReference>
<dbReference type="PANTHER" id="PTHR32092:SF6">
    <property type="entry name" value="ALPHA-GALACTOSIDASE"/>
    <property type="match status" value="1"/>
</dbReference>
<comment type="caution">
    <text evidence="8">The sequence shown here is derived from an EMBL/GenBank/DDBJ whole genome shotgun (WGS) entry which is preliminary data.</text>
</comment>
<dbReference type="GO" id="GO:0005975">
    <property type="term" value="P:carbohydrate metabolic process"/>
    <property type="evidence" value="ECO:0007669"/>
    <property type="project" value="InterPro"/>
</dbReference>
<accession>A0A838Y082</accession>
<dbReference type="GO" id="GO:0004553">
    <property type="term" value="F:hydrolase activity, hydrolyzing O-glycosyl compounds"/>
    <property type="evidence" value="ECO:0007669"/>
    <property type="project" value="InterPro"/>
</dbReference>
<dbReference type="GO" id="GO:0016616">
    <property type="term" value="F:oxidoreductase activity, acting on the CH-OH group of donors, NAD or NADP as acceptor"/>
    <property type="evidence" value="ECO:0007669"/>
    <property type="project" value="InterPro"/>
</dbReference>
<gene>
    <name evidence="8" type="ORF">H2072_04050</name>
</gene>
<sequence length="251" mass="28973">VLDKFGYFSTESNGHLSEYLPWYRRTQNDVKKWSSLSNWIHGETGGYLRVCNEKRNWFIEDYPKYLKKSGINLNDYKRSSEHGSYIIEAIETGKKYRGHFNVINNKTISNLDEDCVIESTGYVSSKGLQMIKGIKLPLQCASLCSTSIDVQRMAVKAAVNGDVELLKLAVLQDPLVSSVCSSEEVWRMVDEMLVAQEKWLPQFKSKINSIKRNLKKIRNYKYNKSVKGILKKTKIKREKRSVLVEKEAFNL</sequence>
<dbReference type="Gene3D" id="3.90.110.10">
    <property type="entry name" value="Lactate dehydrogenase/glycoside hydrolase, family 4, C-terminal"/>
    <property type="match status" value="1"/>
</dbReference>
<proteinExistence type="predicted"/>
<evidence type="ECO:0000256" key="1">
    <source>
        <dbReference type="ARBA" id="ARBA00001911"/>
    </source>
</evidence>
<keyword evidence="2" id="KW-0479">Metal-binding</keyword>
<organism evidence="8 9">
    <name type="scientific">SAR86 cluster bacterium</name>
    <dbReference type="NCBI Taxonomy" id="2030880"/>
    <lineage>
        <taxon>Bacteria</taxon>
        <taxon>Pseudomonadati</taxon>
        <taxon>Pseudomonadota</taxon>
        <taxon>Gammaproteobacteria</taxon>
        <taxon>SAR86 cluster</taxon>
    </lineage>
</organism>
<dbReference type="SUPFAM" id="SSF56327">
    <property type="entry name" value="LDH C-terminal domain-like"/>
    <property type="match status" value="1"/>
</dbReference>
<keyword evidence="3" id="KW-0378">Hydrolase</keyword>
<keyword evidence="4" id="KW-0520">NAD</keyword>
<evidence type="ECO:0000256" key="5">
    <source>
        <dbReference type="ARBA" id="ARBA00023211"/>
    </source>
</evidence>
<protein>
    <submittedName>
        <fullName evidence="8">Alpha-glucosidase/alpha-galactosidase</fullName>
    </submittedName>
</protein>
<dbReference type="Pfam" id="PF11975">
    <property type="entry name" value="Glyco_hydro_4C"/>
    <property type="match status" value="1"/>
</dbReference>
<evidence type="ECO:0000313" key="9">
    <source>
        <dbReference type="Proteomes" id="UP000551848"/>
    </source>
</evidence>
<comment type="cofactor">
    <cofactor evidence="1">
        <name>NAD(+)</name>
        <dbReference type="ChEBI" id="CHEBI:57540"/>
    </cofactor>
</comment>
<evidence type="ECO:0000256" key="6">
    <source>
        <dbReference type="ARBA" id="ARBA00023295"/>
    </source>
</evidence>
<feature type="non-terminal residue" evidence="8">
    <location>
        <position position="1"/>
    </location>
</feature>
<dbReference type="EMBL" id="JACETL010000054">
    <property type="protein sequence ID" value="MBA4692900.1"/>
    <property type="molecule type" value="Genomic_DNA"/>
</dbReference>
<dbReference type="GO" id="GO:0046872">
    <property type="term" value="F:metal ion binding"/>
    <property type="evidence" value="ECO:0007669"/>
    <property type="project" value="UniProtKB-KW"/>
</dbReference>
<evidence type="ECO:0000256" key="4">
    <source>
        <dbReference type="ARBA" id="ARBA00023027"/>
    </source>
</evidence>
<evidence type="ECO:0000256" key="3">
    <source>
        <dbReference type="ARBA" id="ARBA00022801"/>
    </source>
</evidence>
<dbReference type="Proteomes" id="UP000551848">
    <property type="component" value="Unassembled WGS sequence"/>
</dbReference>
<dbReference type="AlphaFoldDB" id="A0A838Y082"/>
<dbReference type="InterPro" id="IPR022616">
    <property type="entry name" value="Glyco_hydro_4_C"/>
</dbReference>
<evidence type="ECO:0000256" key="2">
    <source>
        <dbReference type="ARBA" id="ARBA00022723"/>
    </source>
</evidence>
<feature type="domain" description="Glycosyl hydrolase family 4 C-terminal" evidence="7">
    <location>
        <begin position="2"/>
        <end position="176"/>
    </location>
</feature>
<dbReference type="InterPro" id="IPR015955">
    <property type="entry name" value="Lactate_DH/Glyco_Ohase_4_C"/>
</dbReference>
<evidence type="ECO:0000259" key="7">
    <source>
        <dbReference type="Pfam" id="PF11975"/>
    </source>
</evidence>
<keyword evidence="6" id="KW-0326">Glycosidase</keyword>
<reference evidence="8 9" key="1">
    <citation type="submission" date="2020-06" db="EMBL/GenBank/DDBJ databases">
        <title>Dysbiosis in marine aquaculture revealed through microbiome analysis: reverse ecology for environmental sustainability.</title>
        <authorList>
            <person name="Haro-Moreno J.M."/>
            <person name="Coutinho F.H."/>
            <person name="Zaragoza-Solas A."/>
            <person name="Picazo A."/>
            <person name="Almagro-Moreno S."/>
            <person name="Lopez-Perez M."/>
        </authorList>
    </citation>
    <scope>NUCLEOTIDE SEQUENCE [LARGE SCALE GENOMIC DNA]</scope>
    <source>
        <strain evidence="8">MCMED-G41</strain>
    </source>
</reference>
<dbReference type="PANTHER" id="PTHR32092">
    <property type="entry name" value="6-PHOSPHO-BETA-GLUCOSIDASE-RELATED"/>
    <property type="match status" value="1"/>
</dbReference>